<dbReference type="CDD" id="cd07302">
    <property type="entry name" value="CHD"/>
    <property type="match status" value="1"/>
</dbReference>
<dbReference type="Pfam" id="PF00211">
    <property type="entry name" value="Guanylate_cyc"/>
    <property type="match status" value="1"/>
</dbReference>
<comment type="similarity">
    <text evidence="1">Belongs to the adenylyl cyclase class-3 family.</text>
</comment>
<dbReference type="InterPro" id="IPR029787">
    <property type="entry name" value="Nucleotide_cyclase"/>
</dbReference>
<keyword evidence="4" id="KW-1185">Reference proteome</keyword>
<organism evidence="3 4">
    <name type="scientific">Mycobacterium marseillense</name>
    <dbReference type="NCBI Taxonomy" id="701042"/>
    <lineage>
        <taxon>Bacteria</taxon>
        <taxon>Bacillati</taxon>
        <taxon>Actinomycetota</taxon>
        <taxon>Actinomycetes</taxon>
        <taxon>Mycobacteriales</taxon>
        <taxon>Mycobacteriaceae</taxon>
        <taxon>Mycobacterium</taxon>
        <taxon>Mycobacterium avium complex (MAC)</taxon>
    </lineage>
</organism>
<reference evidence="3 4" key="1">
    <citation type="journal article" date="2019" name="Emerg. Microbes Infect.">
        <title>Comprehensive subspecies identification of 175 nontuberculous mycobacteria species based on 7547 genomic profiles.</title>
        <authorList>
            <person name="Matsumoto Y."/>
            <person name="Kinjo T."/>
            <person name="Motooka D."/>
            <person name="Nabeya D."/>
            <person name="Jung N."/>
            <person name="Uechi K."/>
            <person name="Horii T."/>
            <person name="Iida T."/>
            <person name="Fujita J."/>
            <person name="Nakamura S."/>
        </authorList>
    </citation>
    <scope>NUCLEOTIDE SEQUENCE [LARGE SCALE GENOMIC DNA]</scope>
    <source>
        <strain evidence="3 4">JCM 17324</strain>
    </source>
</reference>
<dbReference type="Gene3D" id="3.30.70.1230">
    <property type="entry name" value="Nucleotide cyclase"/>
    <property type="match status" value="1"/>
</dbReference>
<evidence type="ECO:0000313" key="3">
    <source>
        <dbReference type="EMBL" id="BBY14137.1"/>
    </source>
</evidence>
<dbReference type="InterPro" id="IPR001054">
    <property type="entry name" value="A/G_cyclase"/>
</dbReference>
<evidence type="ECO:0000256" key="1">
    <source>
        <dbReference type="ARBA" id="ARBA00005381"/>
    </source>
</evidence>
<evidence type="ECO:0000313" key="4">
    <source>
        <dbReference type="Proteomes" id="UP000466831"/>
    </source>
</evidence>
<dbReference type="InterPro" id="IPR050697">
    <property type="entry name" value="Adenylyl/Guanylyl_Cyclase_3/4"/>
</dbReference>
<proteinExistence type="inferred from homology"/>
<sequence length="390" mass="42138">MLITSHHDAPALYVGDVHDGDDRTINDLLEGLEGTARTERAELVRWLFEQGITAEEIRATNPPLLLATRHIIGDDGTYVSTREISETHGIDLGLLQQVQRAIGLVRVDDPDAVVHMRADGEAAAFAQRFVEVGLDPELVVLVVRVLAEGLSRTAEVMRYSALSAIMRPGASELEIAQASKALVTEIAPMLGPMIQHMLFMQLRHMMETEAVNAAERAAGKPLPGARRISVAFADLVGFTRIGEAVTPEELGHLANRLAILARDMTVPPVRFIKTIGDAVMFVSPEPQPLLDVVVKLVEAVDSDNDFPRLRAGVASGMAVSRAGDWFGSPVNVASRVTSVARPGTVLAADSVWDVIGERGEFSGSFAGARHLKGIKGEVKLFRIRRGDAED</sequence>
<feature type="domain" description="Guanylate cyclase" evidence="2">
    <location>
        <begin position="229"/>
        <end position="337"/>
    </location>
</feature>
<dbReference type="Proteomes" id="UP000466831">
    <property type="component" value="Chromosome"/>
</dbReference>
<dbReference type="SMART" id="SM00044">
    <property type="entry name" value="CYCc"/>
    <property type="match status" value="1"/>
</dbReference>
<dbReference type="InterPro" id="IPR032026">
    <property type="entry name" value="Ad_Cy_reg"/>
</dbReference>
<gene>
    <name evidence="3" type="ORF">MMARJ_48770</name>
</gene>
<dbReference type="SUPFAM" id="SSF55073">
    <property type="entry name" value="Nucleotide cyclase"/>
    <property type="match status" value="1"/>
</dbReference>
<name>A0ABN5ZZJ0_9MYCO</name>
<dbReference type="PANTHER" id="PTHR43081:SF19">
    <property type="entry name" value="PH-SENSITIVE ADENYLATE CYCLASE RV1264"/>
    <property type="match status" value="1"/>
</dbReference>
<accession>A0ABN5ZZJ0</accession>
<evidence type="ECO:0000259" key="2">
    <source>
        <dbReference type="PROSITE" id="PS50125"/>
    </source>
</evidence>
<dbReference type="EMBL" id="AP022584">
    <property type="protein sequence ID" value="BBY14137.1"/>
    <property type="molecule type" value="Genomic_DNA"/>
</dbReference>
<dbReference type="Pfam" id="PF16701">
    <property type="entry name" value="Ad_Cy_reg"/>
    <property type="match status" value="1"/>
</dbReference>
<dbReference type="PROSITE" id="PS50125">
    <property type="entry name" value="GUANYLATE_CYCLASE_2"/>
    <property type="match status" value="1"/>
</dbReference>
<protein>
    <submittedName>
        <fullName evidence="3">PH-sensitive adenylate cyclase</fullName>
    </submittedName>
</protein>
<dbReference type="PANTHER" id="PTHR43081">
    <property type="entry name" value="ADENYLATE CYCLASE, TERMINAL-DIFFERENTIATION SPECIFIC-RELATED"/>
    <property type="match status" value="1"/>
</dbReference>